<dbReference type="RefSeq" id="WP_012610810.1">
    <property type="nucleotide sequence ID" value="NC_011768.1"/>
</dbReference>
<evidence type="ECO:0000259" key="2">
    <source>
        <dbReference type="Pfam" id="PF01206"/>
    </source>
</evidence>
<dbReference type="InterPro" id="IPR003787">
    <property type="entry name" value="Sulphur_relay_DsrE/F-like"/>
</dbReference>
<protein>
    <submittedName>
        <fullName evidence="3">SirA family protein</fullName>
    </submittedName>
</protein>
<dbReference type="InterPro" id="IPR036868">
    <property type="entry name" value="TusA-like_sf"/>
</dbReference>
<gene>
    <name evidence="3" type="ordered locus">Dalk_1678</name>
</gene>
<feature type="domain" description="UPF0033" evidence="2">
    <location>
        <begin position="3"/>
        <end position="66"/>
    </location>
</feature>
<comment type="similarity">
    <text evidence="1">Belongs to the sulfur carrier protein TusA family.</text>
</comment>
<proteinExistence type="inferred from homology"/>
<dbReference type="InterPro" id="IPR019870">
    <property type="entry name" value="Se_metab_YedF"/>
</dbReference>
<dbReference type="PANTHER" id="PTHR33279:SF6">
    <property type="entry name" value="SULFUR CARRIER PROTEIN YEDF-RELATED"/>
    <property type="match status" value="1"/>
</dbReference>
<keyword evidence="4" id="KW-1185">Reference proteome</keyword>
<evidence type="ECO:0000256" key="1">
    <source>
        <dbReference type="ARBA" id="ARBA00008984"/>
    </source>
</evidence>
<dbReference type="KEGG" id="dal:Dalk_1678"/>
<dbReference type="InterPro" id="IPR027396">
    <property type="entry name" value="DsrEFH-like"/>
</dbReference>
<dbReference type="Gene3D" id="3.30.110.40">
    <property type="entry name" value="TusA-like domain"/>
    <property type="match status" value="1"/>
</dbReference>
<dbReference type="NCBIfam" id="TIGR03527">
    <property type="entry name" value="selenium_YedF"/>
    <property type="match status" value="1"/>
</dbReference>
<evidence type="ECO:0000313" key="4">
    <source>
        <dbReference type="Proteomes" id="UP000000739"/>
    </source>
</evidence>
<name>B8FAT0_DESAL</name>
<dbReference type="EMBL" id="CP001322">
    <property type="protein sequence ID" value="ACL03376.1"/>
    <property type="molecule type" value="Genomic_DNA"/>
</dbReference>
<dbReference type="InterPro" id="IPR001455">
    <property type="entry name" value="TusA-like"/>
</dbReference>
<dbReference type="SUPFAM" id="SSF64307">
    <property type="entry name" value="SirA-like"/>
    <property type="match status" value="1"/>
</dbReference>
<reference evidence="3 4" key="1">
    <citation type="journal article" date="2012" name="Environ. Microbiol.">
        <title>The genome sequence of Desulfatibacillum alkenivorans AK-01: a blueprint for anaerobic alkane oxidation.</title>
        <authorList>
            <person name="Callaghan A.V."/>
            <person name="Morris B.E."/>
            <person name="Pereira I.A."/>
            <person name="McInerney M.J."/>
            <person name="Austin R.N."/>
            <person name="Groves J.T."/>
            <person name="Kukor J.J."/>
            <person name="Suflita J.M."/>
            <person name="Young L.Y."/>
            <person name="Zylstra G.J."/>
            <person name="Wawrik B."/>
        </authorList>
    </citation>
    <scope>NUCLEOTIDE SEQUENCE [LARGE SCALE GENOMIC DNA]</scope>
    <source>
        <strain evidence="3 4">AK-01</strain>
    </source>
</reference>
<dbReference type="Pfam" id="PF02635">
    <property type="entry name" value="DsrE"/>
    <property type="match status" value="1"/>
</dbReference>
<dbReference type="SUPFAM" id="SSF75169">
    <property type="entry name" value="DsrEFH-like"/>
    <property type="match status" value="1"/>
</dbReference>
<dbReference type="eggNOG" id="COG0425">
    <property type="taxonomic scope" value="Bacteria"/>
</dbReference>
<dbReference type="Proteomes" id="UP000000739">
    <property type="component" value="Chromosome"/>
</dbReference>
<dbReference type="PANTHER" id="PTHR33279">
    <property type="entry name" value="SULFUR CARRIER PROTEIN YEDF-RELATED"/>
    <property type="match status" value="1"/>
</dbReference>
<organism evidence="3 4">
    <name type="scientific">Desulfatibacillum aliphaticivorans</name>
    <dbReference type="NCBI Taxonomy" id="218208"/>
    <lineage>
        <taxon>Bacteria</taxon>
        <taxon>Pseudomonadati</taxon>
        <taxon>Thermodesulfobacteriota</taxon>
        <taxon>Desulfobacteria</taxon>
        <taxon>Desulfobacterales</taxon>
        <taxon>Desulfatibacillaceae</taxon>
        <taxon>Desulfatibacillum</taxon>
    </lineage>
</organism>
<accession>B8FAT0</accession>
<dbReference type="HOGENOM" id="CLU_097491_0_0_7"/>
<dbReference type="Pfam" id="PF01206">
    <property type="entry name" value="TusA"/>
    <property type="match status" value="1"/>
</dbReference>
<dbReference type="AlphaFoldDB" id="B8FAT0"/>
<sequence length="203" mass="21699">MTIEIDAKGLACPAPVLQTKKAVEDGRPETIKVLVDNGAAKENVTRFLKSQGYESAVTESGGVFTISASSTSEPPEPGPEPDYLACDIPGVHKKIMVLAASDCMGRGDDVLGEKLMMNYIATLKEMGPELWRLVLVNSGVKMAIEGSQVLPHILDLEKAGVSVLVCGTCLDHFGILEQKQVGETTNMLDIVTSMQLADKVIKV</sequence>
<evidence type="ECO:0000313" key="3">
    <source>
        <dbReference type="EMBL" id="ACL03376.1"/>
    </source>
</evidence>
<dbReference type="CDD" id="cd03421">
    <property type="entry name" value="SirA_like_N"/>
    <property type="match status" value="1"/>
</dbReference>